<sequence>MNIKILVATHKNYEMPADSDLYLPVFVGKDLHPDVNHTFIGDNTGDNISKKNAHYNELTAIYWAWKNLKNVDAIGLVHYRRYLSLNHHKNLNEILTKKDIEKLFTETNIILPKKRNYFIESNFSHYIHAHHQEPLDLTRQIIAKDYPSYLGAYDKVMNSTSAHMFNMFIMRKKYFDWYCNWLFDILGKVEDQLDISDYDTYEARVYGFISELLLDTWITANHYDYKEVNFVYMEKQNWLKKGSNFLARKLEGTL</sequence>
<name>A0A0R2FI81_9LACO</name>
<proteinExistence type="predicted"/>
<evidence type="ECO:0000313" key="5">
    <source>
        <dbReference type="Proteomes" id="UP000051751"/>
    </source>
</evidence>
<keyword evidence="2" id="KW-0808">Transferase</keyword>
<dbReference type="Pfam" id="PF14393">
    <property type="entry name" value="DUF4422"/>
    <property type="match status" value="1"/>
</dbReference>
<accession>A0A0R2FI81</accession>
<reference evidence="4 5" key="1">
    <citation type="journal article" date="2015" name="Genome Announc.">
        <title>Expanding the biotechnology potential of lactobacilli through comparative genomics of 213 strains and associated genera.</title>
        <authorList>
            <person name="Sun Z."/>
            <person name="Harris H.M."/>
            <person name="McCann A."/>
            <person name="Guo C."/>
            <person name="Argimon S."/>
            <person name="Zhang W."/>
            <person name="Yang X."/>
            <person name="Jeffery I.B."/>
            <person name="Cooney J.C."/>
            <person name="Kagawa T.F."/>
            <person name="Liu W."/>
            <person name="Song Y."/>
            <person name="Salvetti E."/>
            <person name="Wrobel A."/>
            <person name="Rasinkangas P."/>
            <person name="Parkhill J."/>
            <person name="Rea M.C."/>
            <person name="O'Sullivan O."/>
            <person name="Ritari J."/>
            <person name="Douillard F.P."/>
            <person name="Paul Ross R."/>
            <person name="Yang R."/>
            <person name="Briner A.E."/>
            <person name="Felis G.E."/>
            <person name="de Vos W.M."/>
            <person name="Barrangou R."/>
            <person name="Klaenhammer T.R."/>
            <person name="Caufield P.W."/>
            <person name="Cui Y."/>
            <person name="Zhang H."/>
            <person name="O'Toole P.W."/>
        </authorList>
    </citation>
    <scope>NUCLEOTIDE SEQUENCE [LARGE SCALE GENOMIC DNA]</scope>
    <source>
        <strain evidence="2 5">ATCC BAA-66</strain>
        <strain evidence="3 4">DSM 13344</strain>
    </source>
</reference>
<dbReference type="STRING" id="81857.IV38_GL001350"/>
<gene>
    <name evidence="2" type="ORF">IV38_GL001350</name>
    <name evidence="3" type="ORF">IV40_GL001137</name>
</gene>
<dbReference type="Proteomes" id="UP000051751">
    <property type="component" value="Unassembled WGS sequence"/>
</dbReference>
<dbReference type="Proteomes" id="UP000051645">
    <property type="component" value="Unassembled WGS sequence"/>
</dbReference>
<comment type="caution">
    <text evidence="2">The sequence shown here is derived from an EMBL/GenBank/DDBJ whole genome shotgun (WGS) entry which is preliminary data.</text>
</comment>
<dbReference type="EMBL" id="JQAZ01000003">
    <property type="protein sequence ID" value="KRN31853.1"/>
    <property type="molecule type" value="Genomic_DNA"/>
</dbReference>
<dbReference type="GO" id="GO:0016740">
    <property type="term" value="F:transferase activity"/>
    <property type="evidence" value="ECO:0007669"/>
    <property type="project" value="UniProtKB-KW"/>
</dbReference>
<dbReference type="PATRIC" id="fig|81857.3.peg.1359"/>
<evidence type="ECO:0000259" key="1">
    <source>
        <dbReference type="Pfam" id="PF14393"/>
    </source>
</evidence>
<evidence type="ECO:0000313" key="2">
    <source>
        <dbReference type="EMBL" id="KRN28351.1"/>
    </source>
</evidence>
<evidence type="ECO:0000313" key="3">
    <source>
        <dbReference type="EMBL" id="KRN31853.1"/>
    </source>
</evidence>
<dbReference type="AlphaFoldDB" id="A0A0R2FI81"/>
<protein>
    <submittedName>
        <fullName evidence="2">Glycosyltransferase</fullName>
    </submittedName>
</protein>
<dbReference type="EMBL" id="JQAT01000003">
    <property type="protein sequence ID" value="KRN28351.1"/>
    <property type="molecule type" value="Genomic_DNA"/>
</dbReference>
<feature type="domain" description="DUF4422" evidence="1">
    <location>
        <begin position="4"/>
        <end position="221"/>
    </location>
</feature>
<dbReference type="InterPro" id="IPR025536">
    <property type="entry name" value="DUF4422"/>
</dbReference>
<organism evidence="2 5">
    <name type="scientific">Lactobacillus selangorensis</name>
    <dbReference type="NCBI Taxonomy" id="81857"/>
    <lineage>
        <taxon>Bacteria</taxon>
        <taxon>Bacillati</taxon>
        <taxon>Bacillota</taxon>
        <taxon>Bacilli</taxon>
        <taxon>Lactobacillales</taxon>
        <taxon>Lactobacillaceae</taxon>
        <taxon>Lactobacillus</taxon>
    </lineage>
</organism>
<keyword evidence="4" id="KW-1185">Reference proteome</keyword>
<dbReference type="RefSeq" id="WP_057769315.1">
    <property type="nucleotide sequence ID" value="NZ_JQAT01000003.1"/>
</dbReference>
<dbReference type="OrthoDB" id="9798746at2"/>
<evidence type="ECO:0000313" key="4">
    <source>
        <dbReference type="Proteomes" id="UP000051645"/>
    </source>
</evidence>